<name>A0A089N4K9_9BACL</name>
<dbReference type="Pfam" id="PF14907">
    <property type="entry name" value="NTP_transf_5"/>
    <property type="match status" value="1"/>
</dbReference>
<keyword evidence="2" id="KW-1185">Reference proteome</keyword>
<evidence type="ECO:0000313" key="1">
    <source>
        <dbReference type="EMBL" id="AIQ63694.1"/>
    </source>
</evidence>
<accession>A0A089N4K9</accession>
<reference evidence="1 2" key="1">
    <citation type="submission" date="2014-08" db="EMBL/GenBank/DDBJ databases">
        <title>Comparative genomics of the Paenibacillus odorifer group.</title>
        <authorList>
            <person name="den Bakker H.C."/>
            <person name="Tsai Y.-C."/>
            <person name="Martin N."/>
            <person name="Korlach J."/>
            <person name="Wiedmann M."/>
        </authorList>
    </citation>
    <scope>NUCLEOTIDE SEQUENCE [LARGE SCALE GENOMIC DNA]</scope>
    <source>
        <strain evidence="1 2">DSM 14472</strain>
    </source>
</reference>
<dbReference type="Proteomes" id="UP000029507">
    <property type="component" value="Chromosome"/>
</dbReference>
<protein>
    <recommendedName>
        <fullName evidence="3">Nucleotidyltransferase</fullName>
    </recommendedName>
</protein>
<dbReference type="InterPro" id="IPR039498">
    <property type="entry name" value="NTP_transf_5"/>
</dbReference>
<sequence>MKTEYGLILEMCRDRTDIEVQLDKDELRKLDWADALWFMSLNKIDCMFARKTINGMSWSEINKIVARDLRCKYLATHYRNSLVYRRIIPEIVQIFESLSVDFAMSKGVVHASRLYGSIGERYFGDIDLMVRKKDLKRIKEAFVLAGYTSGEYSFSKGVILEATPEAVKFYEMTTHQTFPFSKVFDDPVTDFIEIDLNFGLGPDRNMKDAGLTDRLLARRTMIQCGDAAFPGLSREDLVLHCCLEIFRDTTAVFHIKDQDDLKLYQFVELSRMIANWAGELDWPYMTSTATEFGLDKPVYYALYYCGQVFPDIGPLTEEFLRSIEPEDKSYLNQYGAENKQGAEWEMPFIERIFNKDRYELIRQTVETGDFGAFKKREDFASKNFQPK</sequence>
<dbReference type="KEGG" id="pste:PSTEL_11985"/>
<evidence type="ECO:0008006" key="3">
    <source>
        <dbReference type="Google" id="ProtNLM"/>
    </source>
</evidence>
<dbReference type="RefSeq" id="WP_038695417.1">
    <property type="nucleotide sequence ID" value="NZ_CP009286.1"/>
</dbReference>
<evidence type="ECO:0000313" key="2">
    <source>
        <dbReference type="Proteomes" id="UP000029507"/>
    </source>
</evidence>
<dbReference type="HOGENOM" id="CLU_060495_0_0_9"/>
<gene>
    <name evidence="1" type="ORF">PSTEL_11985</name>
</gene>
<proteinExistence type="predicted"/>
<dbReference type="EMBL" id="CP009286">
    <property type="protein sequence ID" value="AIQ63694.1"/>
    <property type="molecule type" value="Genomic_DNA"/>
</dbReference>
<organism evidence="1 2">
    <name type="scientific">Paenibacillus stellifer</name>
    <dbReference type="NCBI Taxonomy" id="169760"/>
    <lineage>
        <taxon>Bacteria</taxon>
        <taxon>Bacillati</taxon>
        <taxon>Bacillota</taxon>
        <taxon>Bacilli</taxon>
        <taxon>Bacillales</taxon>
        <taxon>Paenibacillaceae</taxon>
        <taxon>Paenibacillus</taxon>
    </lineage>
</organism>
<dbReference type="AlphaFoldDB" id="A0A089N4K9"/>
<dbReference type="STRING" id="169760.PSTEL_11985"/>